<organism evidence="20 21">
    <name type="scientific">Pseudobacteriovorax antillogorgiicola</name>
    <dbReference type="NCBI Taxonomy" id="1513793"/>
    <lineage>
        <taxon>Bacteria</taxon>
        <taxon>Pseudomonadati</taxon>
        <taxon>Bdellovibrionota</taxon>
        <taxon>Oligoflexia</taxon>
        <taxon>Oligoflexales</taxon>
        <taxon>Pseudobacteriovoracaceae</taxon>
        <taxon>Pseudobacteriovorax</taxon>
    </lineage>
</organism>
<keyword evidence="21" id="KW-1185">Reference proteome</keyword>
<evidence type="ECO:0000313" key="20">
    <source>
        <dbReference type="EMBL" id="SMF58663.1"/>
    </source>
</evidence>
<dbReference type="Pfam" id="PF22456">
    <property type="entry name" value="PqqF-like_C_4"/>
    <property type="match status" value="1"/>
</dbReference>
<dbReference type="Proteomes" id="UP000192907">
    <property type="component" value="Unassembled WGS sequence"/>
</dbReference>
<evidence type="ECO:0000256" key="10">
    <source>
        <dbReference type="ARBA" id="ARBA00023049"/>
    </source>
</evidence>
<dbReference type="InterPro" id="IPR001431">
    <property type="entry name" value="Pept_M16_Zn_BS"/>
</dbReference>
<dbReference type="GO" id="GO:0006508">
    <property type="term" value="P:proteolysis"/>
    <property type="evidence" value="ECO:0007669"/>
    <property type="project" value="UniProtKB-KW"/>
</dbReference>
<keyword evidence="7" id="KW-0479">Metal-binding</keyword>
<comment type="cofactor">
    <cofactor evidence="1">
        <name>Zn(2+)</name>
        <dbReference type="ChEBI" id="CHEBI:29105"/>
    </cofactor>
</comment>
<reference evidence="21" key="1">
    <citation type="submission" date="2017-04" db="EMBL/GenBank/DDBJ databases">
        <authorList>
            <person name="Varghese N."/>
            <person name="Submissions S."/>
        </authorList>
    </citation>
    <scope>NUCLEOTIDE SEQUENCE [LARGE SCALE GENOMIC DNA]</scope>
    <source>
        <strain evidence="21">RKEM611</strain>
    </source>
</reference>
<evidence type="ECO:0000256" key="11">
    <source>
        <dbReference type="ARBA" id="ARBA00029597"/>
    </source>
</evidence>
<feature type="domain" description="Peptidase M16 middle/third" evidence="18">
    <location>
        <begin position="407"/>
        <end position="661"/>
    </location>
</feature>
<name>A0A1Y6CJF7_9BACT</name>
<dbReference type="InterPro" id="IPR032632">
    <property type="entry name" value="Peptidase_M16_M"/>
</dbReference>
<keyword evidence="8" id="KW-0378">Hydrolase</keyword>
<evidence type="ECO:0000256" key="15">
    <source>
        <dbReference type="SAM" id="SignalP"/>
    </source>
</evidence>
<dbReference type="Pfam" id="PF16187">
    <property type="entry name" value="Peptidase_M16_M"/>
    <property type="match status" value="1"/>
</dbReference>
<dbReference type="PANTHER" id="PTHR43690:SF18">
    <property type="entry name" value="INSULIN-DEGRADING ENZYME-RELATED"/>
    <property type="match status" value="1"/>
</dbReference>
<evidence type="ECO:0000259" key="17">
    <source>
        <dbReference type="Pfam" id="PF05193"/>
    </source>
</evidence>
<dbReference type="SUPFAM" id="SSF63411">
    <property type="entry name" value="LuxS/MPP-like metallohydrolase"/>
    <property type="match status" value="4"/>
</dbReference>
<feature type="domain" description="Peptidase M16 C-terminal" evidence="17">
    <location>
        <begin position="211"/>
        <end position="391"/>
    </location>
</feature>
<proteinExistence type="inferred from homology"/>
<keyword evidence="9" id="KW-0862">Zinc</keyword>
<sequence>MKLWLKPFFNISLAFLTVASGACTTSNDGYESPVDLSSKPEAVKRKFKTLTLKNQLDVMLISDPDVKQSAAALNVAVGFGEDPDGQAGMAHFLEHMLFLGTKKFPDEGEYSRYIASHQGYNNAYTTFENTNYFFTINHRGFDGALDRFSQFFIAPLFTPKFVEREKNAVNNEFEKNKQNDSWRVYELAKLDIRKDHPASKFGTGNNETLKSITRDDLMAWHKKYYSANNMTLALISSASLDEMEGMARKYFSLVENHKTPEVKYSDKVLDESRKLSIYHVKPVKDHKQLAISFNLPPQSQNYKNKAHDLMASLIGSEHPGGLAQKLKANGWVTDLFGGAYDQSHQFELSVTLHLTDKGARDYQKVLDEVFAYLNFIKDQGIPKGLFYEKKALAETYYVYPRFEEGGNYVAQMAAAMQKFGSDDLLKKMYLYEEFSPAAFEALFPFLKPKYAQIFFSQQDFKPDSKEPIYGTEFKVENLSKDRVAKLESMKSSKFTYPSANPYIPENLELISDTMAKPEQVLNKNGVNIWFQGDTAIGLPRGHIRGRLIYDQPSQSARSYVTNQIYSKIISQNFASWSEQLQLAGINLGVYPSYAGINFELDGFSDKLPRAMADFLEKLKGLEIPSQTFKDQKDAYVKDLRNAAFESAYQQAIKKLRSEMNRYTPYVPDHLNEAEKITLADVKAYHQKFVQKIAVQAVAYGNLRKDDVVTSFAKLGSSSSANTQFLDKAYINPARAKKKPVSMNTKDNNDAWTAVRFVGQRDPKNEAFSRILTTLISDKYFNDLRTHQQLGYVVAAFPYQDPINVGVQFLIQSSNYPSKELSKRTETWLKGERNRLAKISDKEYTQIQQGLLARLTKPFKTSEEFAGQIFSETFIMDRVGYRQQLIDAVAALDAKTFKAMVKEAMAPKATEVSVFVNKPKSRS</sequence>
<dbReference type="InterPro" id="IPR007863">
    <property type="entry name" value="Peptidase_M16_C"/>
</dbReference>
<dbReference type="GO" id="GO:0005737">
    <property type="term" value="C:cytoplasm"/>
    <property type="evidence" value="ECO:0007669"/>
    <property type="project" value="UniProtKB-ARBA"/>
</dbReference>
<dbReference type="FunFam" id="3.30.830.10:FF:000005">
    <property type="entry name" value="nardilysin isoform X1"/>
    <property type="match status" value="1"/>
</dbReference>
<keyword evidence="6" id="KW-0645">Protease</keyword>
<dbReference type="Pfam" id="PF00675">
    <property type="entry name" value="Peptidase_M16"/>
    <property type="match status" value="1"/>
</dbReference>
<dbReference type="InterPro" id="IPR011765">
    <property type="entry name" value="Pept_M16_N"/>
</dbReference>
<dbReference type="AlphaFoldDB" id="A0A1Y6CJF7"/>
<comment type="function">
    <text evidence="2">Endopeptidase that degrades small peptides of less than 7 kDa, such as glucagon and insulin.</text>
</comment>
<protein>
    <recommendedName>
        <fullName evidence="5">Protease 3</fullName>
        <ecNumber evidence="4">3.4.24.55</ecNumber>
    </recommendedName>
    <alternativeName>
        <fullName evidence="13">Pitrilysin</fullName>
    </alternativeName>
    <alternativeName>
        <fullName evidence="12">Protease III</fullName>
    </alternativeName>
    <alternativeName>
        <fullName evidence="11">Protease pi</fullName>
    </alternativeName>
</protein>
<evidence type="ECO:0000256" key="13">
    <source>
        <dbReference type="ARBA" id="ARBA00033450"/>
    </source>
</evidence>
<evidence type="ECO:0000259" key="19">
    <source>
        <dbReference type="Pfam" id="PF22456"/>
    </source>
</evidence>
<evidence type="ECO:0000313" key="21">
    <source>
        <dbReference type="Proteomes" id="UP000192907"/>
    </source>
</evidence>
<dbReference type="GO" id="GO:0004222">
    <property type="term" value="F:metalloendopeptidase activity"/>
    <property type="evidence" value="ECO:0007669"/>
    <property type="project" value="UniProtKB-EC"/>
</dbReference>
<dbReference type="OrthoDB" id="5288178at2"/>
<dbReference type="Pfam" id="PF05193">
    <property type="entry name" value="Peptidase_M16_C"/>
    <property type="match status" value="1"/>
</dbReference>
<keyword evidence="15" id="KW-0732">Signal</keyword>
<evidence type="ECO:0000256" key="14">
    <source>
        <dbReference type="RuleBase" id="RU004447"/>
    </source>
</evidence>
<dbReference type="PROSITE" id="PS00143">
    <property type="entry name" value="INSULINASE"/>
    <property type="match status" value="1"/>
</dbReference>
<feature type="signal peptide" evidence="15">
    <location>
        <begin position="1"/>
        <end position="22"/>
    </location>
</feature>
<evidence type="ECO:0000256" key="12">
    <source>
        <dbReference type="ARBA" id="ARBA00031184"/>
    </source>
</evidence>
<evidence type="ECO:0000259" key="16">
    <source>
        <dbReference type="Pfam" id="PF00675"/>
    </source>
</evidence>
<evidence type="ECO:0000259" key="18">
    <source>
        <dbReference type="Pfam" id="PF16187"/>
    </source>
</evidence>
<evidence type="ECO:0000256" key="1">
    <source>
        <dbReference type="ARBA" id="ARBA00001947"/>
    </source>
</evidence>
<comment type="similarity">
    <text evidence="3 14">Belongs to the peptidase M16 family.</text>
</comment>
<evidence type="ECO:0000256" key="8">
    <source>
        <dbReference type="ARBA" id="ARBA00022801"/>
    </source>
</evidence>
<dbReference type="PANTHER" id="PTHR43690">
    <property type="entry name" value="NARDILYSIN"/>
    <property type="match status" value="1"/>
</dbReference>
<dbReference type="InterPro" id="IPR050626">
    <property type="entry name" value="Peptidase_M16"/>
</dbReference>
<feature type="chain" id="PRO_5012057152" description="Protease 3" evidence="15">
    <location>
        <begin position="23"/>
        <end position="922"/>
    </location>
</feature>
<evidence type="ECO:0000256" key="3">
    <source>
        <dbReference type="ARBA" id="ARBA00007261"/>
    </source>
</evidence>
<dbReference type="GO" id="GO:0046872">
    <property type="term" value="F:metal ion binding"/>
    <property type="evidence" value="ECO:0007669"/>
    <property type="project" value="UniProtKB-KW"/>
</dbReference>
<evidence type="ECO:0000256" key="9">
    <source>
        <dbReference type="ARBA" id="ARBA00022833"/>
    </source>
</evidence>
<dbReference type="STRING" id="1513793.SAMN06296036_119128"/>
<keyword evidence="10" id="KW-0482">Metalloprotease</keyword>
<dbReference type="InterPro" id="IPR054734">
    <property type="entry name" value="PqqF-like_C_4"/>
</dbReference>
<accession>A0A1Y6CJF7</accession>
<dbReference type="RefSeq" id="WP_132322735.1">
    <property type="nucleotide sequence ID" value="NZ_FWZT01000019.1"/>
</dbReference>
<evidence type="ECO:0000256" key="6">
    <source>
        <dbReference type="ARBA" id="ARBA00022670"/>
    </source>
</evidence>
<dbReference type="EMBL" id="FWZT01000019">
    <property type="protein sequence ID" value="SMF58663.1"/>
    <property type="molecule type" value="Genomic_DNA"/>
</dbReference>
<dbReference type="InterPro" id="IPR011249">
    <property type="entry name" value="Metalloenz_LuxS/M16"/>
</dbReference>
<gene>
    <name evidence="20" type="ORF">SAMN06296036_119128</name>
</gene>
<dbReference type="PROSITE" id="PS51257">
    <property type="entry name" value="PROKAR_LIPOPROTEIN"/>
    <property type="match status" value="1"/>
</dbReference>
<dbReference type="FunFam" id="3.30.830.10:FF:000012">
    <property type="entry name" value="Protease 3"/>
    <property type="match status" value="1"/>
</dbReference>
<dbReference type="Gene3D" id="3.30.830.10">
    <property type="entry name" value="Metalloenzyme, LuxS/M16 peptidase-like"/>
    <property type="match status" value="4"/>
</dbReference>
<evidence type="ECO:0000256" key="7">
    <source>
        <dbReference type="ARBA" id="ARBA00022723"/>
    </source>
</evidence>
<evidence type="ECO:0000256" key="4">
    <source>
        <dbReference type="ARBA" id="ARBA00012449"/>
    </source>
</evidence>
<evidence type="ECO:0000256" key="5">
    <source>
        <dbReference type="ARBA" id="ARBA00017565"/>
    </source>
</evidence>
<evidence type="ECO:0000256" key="2">
    <source>
        <dbReference type="ARBA" id="ARBA00002184"/>
    </source>
</evidence>
<dbReference type="EC" id="3.4.24.55" evidence="4"/>
<feature type="domain" description="Coenzyme PQQ synthesis protein F-like C-terminal lobe" evidence="19">
    <location>
        <begin position="771"/>
        <end position="865"/>
    </location>
</feature>
<feature type="domain" description="Peptidase M16 N-terminal" evidence="16">
    <location>
        <begin position="58"/>
        <end position="186"/>
    </location>
</feature>